<name>A0A439DC46_9PEZI</name>
<comment type="caution">
    <text evidence="7">The sequence shown here is derived from an EMBL/GenBank/DDBJ whole genome shotgun (WGS) entry which is preliminary data.</text>
</comment>
<dbReference type="Pfam" id="PF13302">
    <property type="entry name" value="Acetyltransf_3"/>
    <property type="match status" value="1"/>
</dbReference>
<evidence type="ECO:0000256" key="2">
    <source>
        <dbReference type="PROSITE-ProRule" id="PRU01331"/>
    </source>
</evidence>
<evidence type="ECO:0000256" key="4">
    <source>
        <dbReference type="SAM" id="Phobius"/>
    </source>
</evidence>
<sequence length="729" mass="82648">MPEMDFMTTALGGAFRSERLIYRAIEDNEADKSFFFTQLRLDPVTSALSDPTIHRPKNRKQSDEWVDTLIKNPLLSVIVCVPGDDSNEPVPIGYISIREIPMYQRRATLSIQIAPAYQNKGYGSEVVGWAMDWSFKWGGLHSLALGASLYNERAVAVYRKAGFRQEGVSKEAVYRNRRWWDTVQMAILEHESVGYEIYLLGVEHRRTPVLLVRKRPPATLCVKVASQKRRPCTSLPIIIITIVVTIAVTITVTITITIVIVIVIYVYLLITCFVFSRPSPFFSFPDTLTTLGPTMSSDNEHIEAFLTRHRYIDYIRWQWVDYSGVLRALFIPLRRCLKIASDSEVIRLSRSSMPIPISTGKEIPHLSKSHETWLLRPDWSSIRCCGSKVGHATVMCFVDQKHAETRFDKCPRMLLVRALEQLEKEWGAQATVSFEIEFVLLDGSNNVMEPLDRLNGYSRTAGLRGDTLDLVEEIVNALERSSIKVHQFHAGARDQLQISLAPKPALEAVDSLVLAQETIRAICVRQSIKATMTARPTLAGPSNGLYLHLSLNKPGCVSVDNFLAGVLDHMGSLCAFGMANYDGYVRSISDAAGAWIGFGTGNRDLPVRRISEWHWEFRMMDGTANPYLFVGAVLLAALDGLQQKTKLVWKDCKFFPDSMDETMRVEYGIDKSMPVTLKEALECLRMDSALKTWIAEDLLKWFISVKDKDVEEFGKMTDKQRRRRFLEYF</sequence>
<evidence type="ECO:0000313" key="8">
    <source>
        <dbReference type="Proteomes" id="UP000286045"/>
    </source>
</evidence>
<evidence type="ECO:0000259" key="5">
    <source>
        <dbReference type="PROSITE" id="PS51186"/>
    </source>
</evidence>
<organism evidence="7 8">
    <name type="scientific">Xylaria grammica</name>
    <dbReference type="NCBI Taxonomy" id="363999"/>
    <lineage>
        <taxon>Eukaryota</taxon>
        <taxon>Fungi</taxon>
        <taxon>Dikarya</taxon>
        <taxon>Ascomycota</taxon>
        <taxon>Pezizomycotina</taxon>
        <taxon>Sordariomycetes</taxon>
        <taxon>Xylariomycetidae</taxon>
        <taxon>Xylariales</taxon>
        <taxon>Xylariaceae</taxon>
        <taxon>Xylaria</taxon>
    </lineage>
</organism>
<dbReference type="AlphaFoldDB" id="A0A439DC46"/>
<dbReference type="STRING" id="363999.A0A439DC46"/>
<feature type="transmembrane region" description="Helical" evidence="4">
    <location>
        <begin position="237"/>
        <end position="270"/>
    </location>
</feature>
<dbReference type="SMART" id="SM01230">
    <property type="entry name" value="Gln-synt_C"/>
    <property type="match status" value="1"/>
</dbReference>
<protein>
    <submittedName>
        <fullName evidence="7">Uncharacterized protein</fullName>
    </submittedName>
</protein>
<dbReference type="CDD" id="cd04301">
    <property type="entry name" value="NAT_SF"/>
    <property type="match status" value="1"/>
</dbReference>
<accession>A0A439DC46</accession>
<keyword evidence="4" id="KW-0472">Membrane</keyword>
<evidence type="ECO:0000259" key="6">
    <source>
        <dbReference type="PROSITE" id="PS51987"/>
    </source>
</evidence>
<dbReference type="Pfam" id="PF00120">
    <property type="entry name" value="Gln-synt_C"/>
    <property type="match status" value="1"/>
</dbReference>
<dbReference type="Gene3D" id="3.30.590.10">
    <property type="entry name" value="Glutamine synthetase/guanido kinase, catalytic domain"/>
    <property type="match status" value="1"/>
</dbReference>
<dbReference type="PANTHER" id="PTHR43785:SF2">
    <property type="entry name" value="TYPE-1 GLUTAMINE SYNTHETASE 1"/>
    <property type="match status" value="1"/>
</dbReference>
<gene>
    <name evidence="7" type="ORF">EKO27_g3139</name>
</gene>
<dbReference type="InterPro" id="IPR000182">
    <property type="entry name" value="GNAT_dom"/>
</dbReference>
<dbReference type="GO" id="GO:0004356">
    <property type="term" value="F:glutamine synthetase activity"/>
    <property type="evidence" value="ECO:0007669"/>
    <property type="project" value="InterPro"/>
</dbReference>
<dbReference type="SUPFAM" id="SSF55931">
    <property type="entry name" value="Glutamine synthetase/guanido kinase"/>
    <property type="match status" value="1"/>
</dbReference>
<dbReference type="PROSITE" id="PS51987">
    <property type="entry name" value="GS_CATALYTIC"/>
    <property type="match status" value="1"/>
</dbReference>
<evidence type="ECO:0000313" key="7">
    <source>
        <dbReference type="EMBL" id="RWA11953.1"/>
    </source>
</evidence>
<evidence type="ECO:0000256" key="1">
    <source>
        <dbReference type="ARBA" id="ARBA00022598"/>
    </source>
</evidence>
<keyword evidence="1" id="KW-0436">Ligase</keyword>
<dbReference type="Gene3D" id="3.40.630.30">
    <property type="match status" value="1"/>
</dbReference>
<dbReference type="InterPro" id="IPR014746">
    <property type="entry name" value="Gln_synth/guanido_kin_cat_dom"/>
</dbReference>
<dbReference type="GO" id="GO:0016747">
    <property type="term" value="F:acyltransferase activity, transferring groups other than amino-acyl groups"/>
    <property type="evidence" value="ECO:0007669"/>
    <property type="project" value="InterPro"/>
</dbReference>
<feature type="domain" description="N-acetyltransferase" evidence="5">
    <location>
        <begin position="39"/>
        <end position="190"/>
    </location>
</feature>
<dbReference type="InterPro" id="IPR008146">
    <property type="entry name" value="Gln_synth_cat_dom"/>
</dbReference>
<dbReference type="InterPro" id="IPR016181">
    <property type="entry name" value="Acyl_CoA_acyltransferase"/>
</dbReference>
<keyword evidence="4" id="KW-0812">Transmembrane</keyword>
<keyword evidence="4" id="KW-1133">Transmembrane helix</keyword>
<reference evidence="7 8" key="1">
    <citation type="submission" date="2018-12" db="EMBL/GenBank/DDBJ databases">
        <title>Draft genome sequence of Xylaria grammica IHI A82.</title>
        <authorList>
            <person name="Buettner E."/>
            <person name="Kellner H."/>
        </authorList>
    </citation>
    <scope>NUCLEOTIDE SEQUENCE [LARGE SCALE GENOMIC DNA]</scope>
    <source>
        <strain evidence="7 8">IHI A82</strain>
    </source>
</reference>
<evidence type="ECO:0000256" key="3">
    <source>
        <dbReference type="RuleBase" id="RU000384"/>
    </source>
</evidence>
<comment type="similarity">
    <text evidence="2 3">Belongs to the glutamine synthetase family.</text>
</comment>
<dbReference type="PROSITE" id="PS51186">
    <property type="entry name" value="GNAT"/>
    <property type="match status" value="1"/>
</dbReference>
<feature type="domain" description="GS catalytic" evidence="6">
    <location>
        <begin position="411"/>
        <end position="729"/>
    </location>
</feature>
<dbReference type="PANTHER" id="PTHR43785">
    <property type="entry name" value="GAMMA-GLUTAMYLPUTRESCINE SYNTHETASE"/>
    <property type="match status" value="1"/>
</dbReference>
<proteinExistence type="inferred from homology"/>
<dbReference type="SUPFAM" id="SSF55729">
    <property type="entry name" value="Acyl-CoA N-acyltransferases (Nat)"/>
    <property type="match status" value="1"/>
</dbReference>
<dbReference type="Proteomes" id="UP000286045">
    <property type="component" value="Unassembled WGS sequence"/>
</dbReference>
<keyword evidence="8" id="KW-1185">Reference proteome</keyword>
<dbReference type="EMBL" id="RYZI01000064">
    <property type="protein sequence ID" value="RWA11953.1"/>
    <property type="molecule type" value="Genomic_DNA"/>
</dbReference>